<dbReference type="GO" id="GO:0019301">
    <property type="term" value="P:rhamnose catabolic process"/>
    <property type="evidence" value="ECO:0007669"/>
    <property type="project" value="UniProtKB-UniRule"/>
</dbReference>
<dbReference type="InterPro" id="IPR018484">
    <property type="entry name" value="FGGY_N"/>
</dbReference>
<dbReference type="Pfam" id="PF00370">
    <property type="entry name" value="FGGY_N"/>
    <property type="match status" value="1"/>
</dbReference>
<protein>
    <recommendedName>
        <fullName evidence="7">Rhamnulokinase</fullName>
        <ecNumber evidence="7">2.7.1.5</ecNumber>
    </recommendedName>
</protein>
<proteinExistence type="inferred from homology"/>
<dbReference type="InterPro" id="IPR043129">
    <property type="entry name" value="ATPase_NBD"/>
</dbReference>
<feature type="domain" description="Carbohydrate kinase FGGY N-terminal" evidence="8">
    <location>
        <begin position="5"/>
        <end position="243"/>
    </location>
</feature>
<dbReference type="InterPro" id="IPR050406">
    <property type="entry name" value="FGGY_Carb_Kinase"/>
</dbReference>
<dbReference type="EMBL" id="QRVL01000001">
    <property type="protein sequence ID" value="RGS42424.1"/>
    <property type="molecule type" value="Genomic_DNA"/>
</dbReference>
<dbReference type="RefSeq" id="WP_118096662.1">
    <property type="nucleotide sequence ID" value="NZ_QRVL01000001.1"/>
</dbReference>
<reference evidence="10 11" key="1">
    <citation type="submission" date="2018-08" db="EMBL/GenBank/DDBJ databases">
        <title>A genome reference for cultivated species of the human gut microbiota.</title>
        <authorList>
            <person name="Zou Y."/>
            <person name="Xue W."/>
            <person name="Luo G."/>
        </authorList>
    </citation>
    <scope>NUCLEOTIDE SEQUENCE [LARGE SCALE GENOMIC DNA]</scope>
    <source>
        <strain evidence="10 11">AF22-12AC</strain>
    </source>
</reference>
<dbReference type="Proteomes" id="UP000266172">
    <property type="component" value="Unassembled WGS sequence"/>
</dbReference>
<comment type="similarity">
    <text evidence="1">Belongs to the FGGY kinase family.</text>
</comment>
<evidence type="ECO:0000256" key="4">
    <source>
        <dbReference type="ARBA" id="ARBA00022777"/>
    </source>
</evidence>
<evidence type="ECO:0000256" key="5">
    <source>
        <dbReference type="ARBA" id="ARBA00022840"/>
    </source>
</evidence>
<dbReference type="EC" id="2.7.1.5" evidence="7"/>
<accession>A0A395VDH8</accession>
<keyword evidence="6" id="KW-0684">Rhamnose metabolism</keyword>
<dbReference type="InterPro" id="IPR013449">
    <property type="entry name" value="Rhamnulokinase"/>
</dbReference>
<dbReference type="CDD" id="cd07771">
    <property type="entry name" value="ASKHA_NBD_FGGY_RhaB-like"/>
    <property type="match status" value="1"/>
</dbReference>
<dbReference type="PANTHER" id="PTHR43095:SF2">
    <property type="entry name" value="GLUCONOKINASE"/>
    <property type="match status" value="1"/>
</dbReference>
<evidence type="ECO:0000256" key="6">
    <source>
        <dbReference type="ARBA" id="ARBA00023308"/>
    </source>
</evidence>
<dbReference type="SUPFAM" id="SSF53067">
    <property type="entry name" value="Actin-like ATPase domain"/>
    <property type="match status" value="2"/>
</dbReference>
<dbReference type="GO" id="GO:0005524">
    <property type="term" value="F:ATP binding"/>
    <property type="evidence" value="ECO:0007669"/>
    <property type="project" value="UniProtKB-KW"/>
</dbReference>
<name>A0A395VDH8_9FIRM</name>
<evidence type="ECO:0000256" key="3">
    <source>
        <dbReference type="ARBA" id="ARBA00022741"/>
    </source>
</evidence>
<keyword evidence="5" id="KW-0067">ATP-binding</keyword>
<dbReference type="Pfam" id="PF02782">
    <property type="entry name" value="FGGY_C"/>
    <property type="match status" value="1"/>
</dbReference>
<dbReference type="GO" id="GO:0008993">
    <property type="term" value="F:rhamnulokinase activity"/>
    <property type="evidence" value="ECO:0007669"/>
    <property type="project" value="UniProtKB-UniRule"/>
</dbReference>
<dbReference type="NCBIfam" id="TIGR02627">
    <property type="entry name" value="rhamnulo_kin"/>
    <property type="match status" value="1"/>
</dbReference>
<evidence type="ECO:0000259" key="9">
    <source>
        <dbReference type="Pfam" id="PF02782"/>
    </source>
</evidence>
<evidence type="ECO:0000256" key="1">
    <source>
        <dbReference type="ARBA" id="ARBA00009156"/>
    </source>
</evidence>
<dbReference type="InterPro" id="IPR018485">
    <property type="entry name" value="FGGY_C"/>
</dbReference>
<evidence type="ECO:0000256" key="2">
    <source>
        <dbReference type="ARBA" id="ARBA00022679"/>
    </source>
</evidence>
<dbReference type="PANTHER" id="PTHR43095">
    <property type="entry name" value="SUGAR KINASE"/>
    <property type="match status" value="1"/>
</dbReference>
<evidence type="ECO:0000313" key="10">
    <source>
        <dbReference type="EMBL" id="RGS42424.1"/>
    </source>
</evidence>
<feature type="domain" description="Carbohydrate kinase FGGY C-terminal" evidence="9">
    <location>
        <begin position="255"/>
        <end position="443"/>
    </location>
</feature>
<evidence type="ECO:0000313" key="11">
    <source>
        <dbReference type="Proteomes" id="UP000266172"/>
    </source>
</evidence>
<organism evidence="10 11">
    <name type="scientific">Roseburia hominis</name>
    <dbReference type="NCBI Taxonomy" id="301301"/>
    <lineage>
        <taxon>Bacteria</taxon>
        <taxon>Bacillati</taxon>
        <taxon>Bacillota</taxon>
        <taxon>Clostridia</taxon>
        <taxon>Lachnospirales</taxon>
        <taxon>Lachnospiraceae</taxon>
        <taxon>Roseburia</taxon>
    </lineage>
</organism>
<gene>
    <name evidence="10" type="primary">rhaB</name>
    <name evidence="10" type="ORF">DWX93_03635</name>
</gene>
<keyword evidence="3" id="KW-0547">Nucleotide-binding</keyword>
<evidence type="ECO:0000259" key="8">
    <source>
        <dbReference type="Pfam" id="PF00370"/>
    </source>
</evidence>
<dbReference type="Gene3D" id="3.30.420.40">
    <property type="match status" value="2"/>
</dbReference>
<keyword evidence="2 10" id="KW-0808">Transferase</keyword>
<keyword evidence="4 10" id="KW-0418">Kinase</keyword>
<evidence type="ECO:0000256" key="7">
    <source>
        <dbReference type="NCBIfam" id="TIGR02627"/>
    </source>
</evidence>
<sequence length="473" mass="52842">MEMTYYLAVDIGASSGRHMLSHLEDGKLVLEEIYRFPNGMTEKNGHKVWDVERLFAEILNGMKQCARLGKIPHSMGIDTWAVDYVLLDGQGRRIGDAAAYRDGRTQGMDEKVYAHITEEELYHRTGIQKQIFNTIYQLAAVREQHPKWLEQADCLLMMPDYFHFLLTGKKVQEYTNATTTQLVSPVTKDWDEQLIRQLGYPRRLFQEIRMPGYELGGLRGEIQKEVGFSCKVILPPTHDTASAVAAVPTQEEETLYISSGTWSLMGTERMTADCSSAARAHNMTNEGGYDCRFRYLKNIMGLWMIQSVRKESAPELGFGEICARAAKETIASRIDVNDARFLAPENMTEEVRRACREAGEQVPQTIGELAAVIYHSLAQCYAGTAEEIEALTGKQYPEIHIVGGGANAQYLNRLTAEYTGKTVEAGPTEATALGNLAAQMIAAGEFEDLRAARACIADSFAMEKFEGEKGETR</sequence>
<dbReference type="AlphaFoldDB" id="A0A395VDH8"/>
<comment type="caution">
    <text evidence="10">The sequence shown here is derived from an EMBL/GenBank/DDBJ whole genome shotgun (WGS) entry which is preliminary data.</text>
</comment>